<dbReference type="RefSeq" id="WP_378302573.1">
    <property type="nucleotide sequence ID" value="NZ_JBHUKS010000006.1"/>
</dbReference>
<feature type="region of interest" description="Disordered" evidence="1">
    <location>
        <begin position="151"/>
        <end position="425"/>
    </location>
</feature>
<dbReference type="Proteomes" id="UP001597483">
    <property type="component" value="Unassembled WGS sequence"/>
</dbReference>
<feature type="compositionally biased region" description="Pro residues" evidence="1">
    <location>
        <begin position="258"/>
        <end position="276"/>
    </location>
</feature>
<feature type="region of interest" description="Disordered" evidence="1">
    <location>
        <begin position="434"/>
        <end position="453"/>
    </location>
</feature>
<protein>
    <recommendedName>
        <fullName evidence="4">WXG100 family type VII secretion target</fullName>
    </recommendedName>
</protein>
<name>A0ABW5H3F8_9PSEU</name>
<reference evidence="3" key="1">
    <citation type="journal article" date="2019" name="Int. J. Syst. Evol. Microbiol.">
        <title>The Global Catalogue of Microorganisms (GCM) 10K type strain sequencing project: providing services to taxonomists for standard genome sequencing and annotation.</title>
        <authorList>
            <consortium name="The Broad Institute Genomics Platform"/>
            <consortium name="The Broad Institute Genome Sequencing Center for Infectious Disease"/>
            <person name="Wu L."/>
            <person name="Ma J."/>
        </authorList>
    </citation>
    <scope>NUCLEOTIDE SEQUENCE [LARGE SCALE GENOMIC DNA]</scope>
    <source>
        <strain evidence="3">CGMCC 4.7641</strain>
    </source>
</reference>
<sequence length="453" mass="43744">MSGYRGMQIAAQIQIMNGTKPLQAVADQAAEMWRQAKNQLTGASRSLQQQLKALEPDWTDAAGTGLQRRGGKSVADIDSWTAGIDQAVSELGTLSAKIAEAGKWFDDVTNRLLGLLVSPEEMQRLAEQGAAKLEDLAGTFDRAAKAVTATKGNDWSGPLGSGGGGSGGAGSPGGGAGSPGGAGAGAGGQQGASGSSAGAGQGGGAQPGGAEGGDQPGQSGDQSGGLPGDQPQQPGSPQIPSPGQDPSLSGLGGASAPVAPPALPPLPPLSAPPPSLPGGLPLPMGGLGGLGGLGGGFGGAVPGVKLGGGGPKPPQPAFPLTQQAATLPSGQAPKLPEAGPAQPSGGSGGGGMPMAPMSGLGGLSGGGGGTPGSGAAQRPPSGRGPRRTNPPGLPASLRGKSGRTDPSAFAPLARASRRERADDRMTVEVLDDDLWQVTEPSAAGQTAPGRSAR</sequence>
<accession>A0ABW5H3F8</accession>
<evidence type="ECO:0000256" key="1">
    <source>
        <dbReference type="SAM" id="MobiDB-lite"/>
    </source>
</evidence>
<feature type="compositionally biased region" description="Gly residues" evidence="1">
    <location>
        <begin position="159"/>
        <end position="215"/>
    </location>
</feature>
<keyword evidence="3" id="KW-1185">Reference proteome</keyword>
<feature type="compositionally biased region" description="Gly residues" evidence="1">
    <location>
        <begin position="359"/>
        <end position="372"/>
    </location>
</feature>
<proteinExistence type="predicted"/>
<gene>
    <name evidence="2" type="ORF">ACFSVL_09640</name>
</gene>
<organism evidence="2 3">
    <name type="scientific">Amycolatopsis silviterrae</name>
    <dbReference type="NCBI Taxonomy" id="1656914"/>
    <lineage>
        <taxon>Bacteria</taxon>
        <taxon>Bacillati</taxon>
        <taxon>Actinomycetota</taxon>
        <taxon>Actinomycetes</taxon>
        <taxon>Pseudonocardiales</taxon>
        <taxon>Pseudonocardiaceae</taxon>
        <taxon>Amycolatopsis</taxon>
    </lineage>
</organism>
<feature type="compositionally biased region" description="Low complexity" evidence="1">
    <location>
        <begin position="228"/>
        <end position="257"/>
    </location>
</feature>
<feature type="compositionally biased region" description="Gly residues" evidence="1">
    <location>
        <begin position="285"/>
        <end position="310"/>
    </location>
</feature>
<evidence type="ECO:0000313" key="3">
    <source>
        <dbReference type="Proteomes" id="UP001597483"/>
    </source>
</evidence>
<evidence type="ECO:0008006" key="4">
    <source>
        <dbReference type="Google" id="ProtNLM"/>
    </source>
</evidence>
<feature type="compositionally biased region" description="Basic and acidic residues" evidence="1">
    <location>
        <begin position="416"/>
        <end position="425"/>
    </location>
</feature>
<dbReference type="EMBL" id="JBHUKS010000006">
    <property type="protein sequence ID" value="MFD2467654.1"/>
    <property type="molecule type" value="Genomic_DNA"/>
</dbReference>
<evidence type="ECO:0000313" key="2">
    <source>
        <dbReference type="EMBL" id="MFD2467654.1"/>
    </source>
</evidence>
<comment type="caution">
    <text evidence="2">The sequence shown here is derived from an EMBL/GenBank/DDBJ whole genome shotgun (WGS) entry which is preliminary data.</text>
</comment>